<proteinExistence type="predicted"/>
<protein>
    <submittedName>
        <fullName evidence="1">Antimicrobial resistance protein Mig-14</fullName>
    </submittedName>
</protein>
<dbReference type="InterPro" id="IPR016181">
    <property type="entry name" value="Acyl_CoA_acyltransferase"/>
</dbReference>
<gene>
    <name evidence="1" type="ORF">NCTC10036_04103</name>
</gene>
<dbReference type="AlphaFoldDB" id="A0A448SSX1"/>
<sequence>MQRQFNLSHKYYIKRAANRELIGGLCINDNKEIAIVGKRSKALGLDRFPFNKDEMILPISEQVKTVIPYRSKILSSINGRSVLNSTFSLNSHREICLAKSCGKGGFSSSTKNSRNRELKKFLKSGGEAVEQSQLTPAQLVDIYFDLHGKRWGKDPGNQSQMLAMLTDLRDMIFGYVLFYHGKPCAYQLITKTESPRWICFDYVNGGYDRQHDEFCPGTIVTWLNVRAAYELCEQAGKEMRYSFGKPTAAYKDRWCKRAPLGRTLAI</sequence>
<reference evidence="1 2" key="1">
    <citation type="submission" date="2018-12" db="EMBL/GenBank/DDBJ databases">
        <authorList>
            <consortium name="Pathogen Informatics"/>
        </authorList>
    </citation>
    <scope>NUCLEOTIDE SEQUENCE [LARGE SCALE GENOMIC DNA]</scope>
    <source>
        <strain evidence="1 2">NCTC10036</strain>
    </source>
</reference>
<dbReference type="EMBL" id="LR134493">
    <property type="protein sequence ID" value="VEI70741.1"/>
    <property type="molecule type" value="Genomic_DNA"/>
</dbReference>
<name>A0A448SSX1_SERRU</name>
<accession>A0A448SSX1</accession>
<dbReference type="Proteomes" id="UP000281904">
    <property type="component" value="Chromosome"/>
</dbReference>
<evidence type="ECO:0000313" key="1">
    <source>
        <dbReference type="EMBL" id="VEI70741.1"/>
    </source>
</evidence>
<dbReference type="InterPro" id="IPR009977">
    <property type="entry name" value="Mig-14"/>
</dbReference>
<evidence type="ECO:0000313" key="2">
    <source>
        <dbReference type="Proteomes" id="UP000281904"/>
    </source>
</evidence>
<organism evidence="1 2">
    <name type="scientific">Serratia rubidaea</name>
    <name type="common">Serratia marinorubra</name>
    <dbReference type="NCBI Taxonomy" id="61652"/>
    <lineage>
        <taxon>Bacteria</taxon>
        <taxon>Pseudomonadati</taxon>
        <taxon>Pseudomonadota</taxon>
        <taxon>Gammaproteobacteria</taxon>
        <taxon>Enterobacterales</taxon>
        <taxon>Yersiniaceae</taxon>
        <taxon>Serratia</taxon>
    </lineage>
</organism>
<dbReference type="Pfam" id="PF07395">
    <property type="entry name" value="Mig-14"/>
    <property type="match status" value="1"/>
</dbReference>
<dbReference type="SUPFAM" id="SSF55729">
    <property type="entry name" value="Acyl-CoA N-acyltransferases (Nat)"/>
    <property type="match status" value="1"/>
</dbReference>